<dbReference type="SUPFAM" id="SSF56529">
    <property type="entry name" value="FAH"/>
    <property type="match status" value="1"/>
</dbReference>
<dbReference type="PANTHER" id="PTHR42796:SF7">
    <property type="entry name" value="2-DEHYDRO-3-DEOXY-D-ARABINONATE DEHYDRATASE"/>
    <property type="match status" value="1"/>
</dbReference>
<dbReference type="HOGENOM" id="CLU_067056_0_0_6"/>
<comment type="similarity">
    <text evidence="1">Belongs to the FAH family.</text>
</comment>
<evidence type="ECO:0000259" key="4">
    <source>
        <dbReference type="Pfam" id="PF01557"/>
    </source>
</evidence>
<dbReference type="EMBL" id="CP009533">
    <property type="protein sequence ID" value="AIS18056.1"/>
    <property type="molecule type" value="Genomic_DNA"/>
</dbReference>
<dbReference type="KEGG" id="prh:LT40_11920"/>
<evidence type="ECO:0000313" key="6">
    <source>
        <dbReference type="Proteomes" id="UP000029499"/>
    </source>
</evidence>
<name>A0A089ZQQ8_9PSED</name>
<protein>
    <submittedName>
        <fullName evidence="5">Fumarylacetoacetate hydrolase</fullName>
    </submittedName>
</protein>
<dbReference type="InterPro" id="IPR051121">
    <property type="entry name" value="FAH"/>
</dbReference>
<gene>
    <name evidence="5" type="ORF">LT40_11920</name>
</gene>
<evidence type="ECO:0000256" key="2">
    <source>
        <dbReference type="ARBA" id="ARBA00010715"/>
    </source>
</evidence>
<keyword evidence="3" id="KW-0479">Metal-binding</keyword>
<dbReference type="STRING" id="216142.LT40_11920"/>
<keyword evidence="5" id="KW-0378">Hydrolase</keyword>
<organism evidence="5 6">
    <name type="scientific">Pseudomonas rhizosphaerae</name>
    <dbReference type="NCBI Taxonomy" id="216142"/>
    <lineage>
        <taxon>Bacteria</taxon>
        <taxon>Pseudomonadati</taxon>
        <taxon>Pseudomonadota</taxon>
        <taxon>Gammaproteobacteria</taxon>
        <taxon>Pseudomonadales</taxon>
        <taxon>Pseudomonadaceae</taxon>
        <taxon>Pseudomonas</taxon>
    </lineage>
</organism>
<evidence type="ECO:0000256" key="3">
    <source>
        <dbReference type="ARBA" id="ARBA00022723"/>
    </source>
</evidence>
<feature type="domain" description="Fumarylacetoacetase-like C-terminal" evidence="4">
    <location>
        <begin position="189"/>
        <end position="366"/>
    </location>
</feature>
<dbReference type="GO" id="GO:0044281">
    <property type="term" value="P:small molecule metabolic process"/>
    <property type="evidence" value="ECO:0007669"/>
    <property type="project" value="UniProtKB-ARBA"/>
</dbReference>
<evidence type="ECO:0000313" key="5">
    <source>
        <dbReference type="EMBL" id="AIS18056.1"/>
    </source>
</evidence>
<dbReference type="InterPro" id="IPR036663">
    <property type="entry name" value="Fumarylacetoacetase_C_sf"/>
</dbReference>
<dbReference type="Proteomes" id="UP000029499">
    <property type="component" value="Chromosome"/>
</dbReference>
<dbReference type="Gene3D" id="3.90.850.10">
    <property type="entry name" value="Fumarylacetoacetase-like, C-terminal domain"/>
    <property type="match status" value="1"/>
</dbReference>
<dbReference type="GO" id="GO:0046872">
    <property type="term" value="F:metal ion binding"/>
    <property type="evidence" value="ECO:0007669"/>
    <property type="project" value="UniProtKB-KW"/>
</dbReference>
<dbReference type="GO" id="GO:0016787">
    <property type="term" value="F:hydrolase activity"/>
    <property type="evidence" value="ECO:0007669"/>
    <property type="project" value="UniProtKB-KW"/>
</dbReference>
<dbReference type="eggNOG" id="COG3970">
    <property type="taxonomic scope" value="Bacteria"/>
</dbReference>
<dbReference type="Pfam" id="PF01557">
    <property type="entry name" value="FAA_hydrolase"/>
    <property type="match status" value="1"/>
</dbReference>
<dbReference type="InterPro" id="IPR011234">
    <property type="entry name" value="Fumarylacetoacetase-like_C"/>
</dbReference>
<sequence>MAHLKLTRQNTLPADDVAGTLIGRAWVPGAIAGPSPVVLRDDGVFDLSASFSTVSALLEQDSPLWAVRKATGRYIGTVEELLANTGGDFDPAKPSLLPPADFQVIKAAGVTFASSMIERVIEEQARGDAGAAEGVRRLVQEAIGDNLRAIEPGSPAAMRLKAVLIEQGMWSQYLEVGIGPDAEIFTKAPVLAAVGSGSDIGIHHKSEWNNPEPEIVLAVNSRGDVHGVTLGNDVNLRDFEGRSALLLSKAKDNNASCAIGPFIRLFDETFTLDDVRNCVVNLHVRGVDGFVLEGSSSMALISRDPLDLVAQTVNGDHQYPDGFMLFLGTLFAPTQDRDKPGSGFTHKRGDEVSIGSPLLGVLRNTVTYSHEALPWTFGLGAMMRNLAARGLLQATADREIH</sequence>
<dbReference type="PANTHER" id="PTHR42796">
    <property type="entry name" value="FUMARYLACETOACETATE HYDROLASE DOMAIN-CONTAINING PROTEIN 2A-RELATED"/>
    <property type="match status" value="1"/>
</dbReference>
<keyword evidence="6" id="KW-1185">Reference proteome</keyword>
<dbReference type="AlphaFoldDB" id="A0A089ZQQ8"/>
<accession>A0A089ZQQ8</accession>
<proteinExistence type="inferred from homology"/>
<reference evidence="5 6" key="1">
    <citation type="journal article" date="2015" name="J. Biotechnol.">
        <title>Complete genome sequence of Pseudomonas rhizosphaerae IH5T (=DSM 16299T), a phosphate-solubilizing rhizobacterium for bacterial biofertilizer.</title>
        <authorList>
            <person name="Kwak Y."/>
            <person name="Jung B.K."/>
            <person name="Shin J.H."/>
        </authorList>
    </citation>
    <scope>NUCLEOTIDE SEQUENCE [LARGE SCALE GENOMIC DNA]</scope>
    <source>
        <strain evidence="5">DSM 16299</strain>
    </source>
</reference>
<comment type="similarity">
    <text evidence="2">Belongs to the hydratase/decarboxylase family.</text>
</comment>
<evidence type="ECO:0000256" key="1">
    <source>
        <dbReference type="ARBA" id="ARBA00010211"/>
    </source>
</evidence>
<dbReference type="RefSeq" id="WP_043190245.1">
    <property type="nucleotide sequence ID" value="NZ_CP009533.1"/>
</dbReference>
<dbReference type="OrthoDB" id="9779415at2"/>